<keyword evidence="2 5" id="KW-0812">Transmembrane</keyword>
<accession>A0A7L8AFI6</accession>
<evidence type="ECO:0000256" key="2">
    <source>
        <dbReference type="ARBA" id="ARBA00022692"/>
    </source>
</evidence>
<dbReference type="RefSeq" id="WP_088354174.1">
    <property type="nucleotide sequence ID" value="NZ_CP061813.1"/>
</dbReference>
<evidence type="ECO:0000259" key="6">
    <source>
        <dbReference type="Pfam" id="PF06271"/>
    </source>
</evidence>
<dbReference type="PANTHER" id="PTHR38480:SF1">
    <property type="entry name" value="SLR0254 PROTEIN"/>
    <property type="match status" value="1"/>
</dbReference>
<reference evidence="7 8" key="1">
    <citation type="journal article" date="2016" name="Int. J. Syst. Evol. Microbiol.">
        <title>Polaribacter haliotis sp. nov., isolated from the gut of abalone Haliotis discus hannai.</title>
        <authorList>
            <person name="Kim Y.O."/>
            <person name="Park I.S."/>
            <person name="Park S."/>
            <person name="Nam B.H."/>
            <person name="Park J.M."/>
            <person name="Kim D.G."/>
            <person name="Yoon J.H."/>
        </authorList>
    </citation>
    <scope>NUCLEOTIDE SEQUENCE [LARGE SCALE GENOMIC DNA]</scope>
    <source>
        <strain evidence="7 8">KCTC 52418</strain>
    </source>
</reference>
<proteinExistence type="predicted"/>
<comment type="subcellular location">
    <subcellularLocation>
        <location evidence="1">Membrane</location>
        <topology evidence="1">Multi-pass membrane protein</topology>
    </subcellularLocation>
</comment>
<evidence type="ECO:0000256" key="3">
    <source>
        <dbReference type="ARBA" id="ARBA00022989"/>
    </source>
</evidence>
<dbReference type="KEGG" id="phal:H9I45_15740"/>
<feature type="domain" description="RDD" evidence="6">
    <location>
        <begin position="15"/>
        <end position="138"/>
    </location>
</feature>
<dbReference type="InterPro" id="IPR010432">
    <property type="entry name" value="RDD"/>
</dbReference>
<keyword evidence="3 5" id="KW-1133">Transmembrane helix</keyword>
<dbReference type="OrthoDB" id="1202010at2"/>
<protein>
    <submittedName>
        <fullName evidence="7">RDD family protein</fullName>
    </submittedName>
</protein>
<organism evidence="7 8">
    <name type="scientific">Polaribacter haliotis</name>
    <dbReference type="NCBI Taxonomy" id="1888915"/>
    <lineage>
        <taxon>Bacteria</taxon>
        <taxon>Pseudomonadati</taxon>
        <taxon>Bacteroidota</taxon>
        <taxon>Flavobacteriia</taxon>
        <taxon>Flavobacteriales</taxon>
        <taxon>Flavobacteriaceae</taxon>
    </lineage>
</organism>
<dbReference type="EMBL" id="CP061813">
    <property type="protein sequence ID" value="QOD60771.1"/>
    <property type="molecule type" value="Genomic_DNA"/>
</dbReference>
<keyword evidence="8" id="KW-1185">Reference proteome</keyword>
<dbReference type="PANTHER" id="PTHR38480">
    <property type="entry name" value="SLR0254 PROTEIN"/>
    <property type="match status" value="1"/>
</dbReference>
<name>A0A7L8AFI6_9FLAO</name>
<dbReference type="GO" id="GO:0016020">
    <property type="term" value="C:membrane"/>
    <property type="evidence" value="ECO:0007669"/>
    <property type="project" value="UniProtKB-SubCell"/>
</dbReference>
<feature type="transmembrane region" description="Helical" evidence="5">
    <location>
        <begin position="48"/>
        <end position="70"/>
    </location>
</feature>
<evidence type="ECO:0000313" key="8">
    <source>
        <dbReference type="Proteomes" id="UP000516764"/>
    </source>
</evidence>
<sequence length="148" mass="16692">MLEEFDNYYARFEKASIGRRIGASIIDFIIYYLIGVILGLFFDTQDDGIFSYNLEGIGAIISFCFMFFLWPISEGIWGQTIGKRFVDIKVVTKKNEPINVGQAFIRFFLGIIDFFLLIGIIVAAVNKDNQRIGDAAAGTFVVKSKYNG</sequence>
<dbReference type="Proteomes" id="UP000516764">
    <property type="component" value="Chromosome"/>
</dbReference>
<evidence type="ECO:0000313" key="7">
    <source>
        <dbReference type="EMBL" id="QOD60771.1"/>
    </source>
</evidence>
<dbReference type="Pfam" id="PF06271">
    <property type="entry name" value="RDD"/>
    <property type="match status" value="1"/>
</dbReference>
<feature type="transmembrane region" description="Helical" evidence="5">
    <location>
        <begin position="21"/>
        <end position="42"/>
    </location>
</feature>
<evidence type="ECO:0000256" key="4">
    <source>
        <dbReference type="ARBA" id="ARBA00023136"/>
    </source>
</evidence>
<evidence type="ECO:0000256" key="1">
    <source>
        <dbReference type="ARBA" id="ARBA00004141"/>
    </source>
</evidence>
<feature type="transmembrane region" description="Helical" evidence="5">
    <location>
        <begin position="103"/>
        <end position="125"/>
    </location>
</feature>
<keyword evidence="4 5" id="KW-0472">Membrane</keyword>
<gene>
    <name evidence="7" type="ORF">H9I45_15740</name>
</gene>
<dbReference type="AlphaFoldDB" id="A0A7L8AFI6"/>
<evidence type="ECO:0000256" key="5">
    <source>
        <dbReference type="SAM" id="Phobius"/>
    </source>
</evidence>